<keyword evidence="2" id="KW-0472">Membrane</keyword>
<organism evidence="4 5">
    <name type="scientific">Discostella pseudostelligera</name>
    <dbReference type="NCBI Taxonomy" id="259834"/>
    <lineage>
        <taxon>Eukaryota</taxon>
        <taxon>Sar</taxon>
        <taxon>Stramenopiles</taxon>
        <taxon>Ochrophyta</taxon>
        <taxon>Bacillariophyta</taxon>
        <taxon>Coscinodiscophyceae</taxon>
        <taxon>Thalassiosirophycidae</taxon>
        <taxon>Stephanodiscales</taxon>
        <taxon>Stephanodiscaceae</taxon>
        <taxon>Discostella</taxon>
    </lineage>
</organism>
<dbReference type="PANTHER" id="PTHR43606">
    <property type="entry name" value="PHOSPHATASE, PUTATIVE (AFU_ORTHOLOGUE AFUA_6G08710)-RELATED"/>
    <property type="match status" value="1"/>
</dbReference>
<keyword evidence="2" id="KW-0812">Transmembrane</keyword>
<feature type="region of interest" description="Disordered" evidence="1">
    <location>
        <begin position="59"/>
        <end position="79"/>
    </location>
</feature>
<dbReference type="Pfam" id="PF09423">
    <property type="entry name" value="PhoD"/>
    <property type="match status" value="1"/>
</dbReference>
<feature type="transmembrane region" description="Helical" evidence="2">
    <location>
        <begin position="238"/>
        <end position="259"/>
    </location>
</feature>
<feature type="compositionally biased region" description="Polar residues" evidence="1">
    <location>
        <begin position="608"/>
        <end position="626"/>
    </location>
</feature>
<feature type="domain" description="PhoD-like phosphatase metallophosphatase" evidence="3">
    <location>
        <begin position="253"/>
        <end position="544"/>
    </location>
</feature>
<dbReference type="SUPFAM" id="SSF56300">
    <property type="entry name" value="Metallo-dependent phosphatases"/>
    <property type="match status" value="1"/>
</dbReference>
<reference evidence="4 5" key="1">
    <citation type="submission" date="2024-10" db="EMBL/GenBank/DDBJ databases">
        <title>Updated reference genomes for cyclostephanoid diatoms.</title>
        <authorList>
            <person name="Roberts W.R."/>
            <person name="Alverson A.J."/>
        </authorList>
    </citation>
    <scope>NUCLEOTIDE SEQUENCE [LARGE SCALE GENOMIC DNA]</scope>
    <source>
        <strain evidence="4 5">AJA232-27</strain>
    </source>
</reference>
<dbReference type="InterPro" id="IPR018946">
    <property type="entry name" value="PhoD-like_MPP"/>
</dbReference>
<gene>
    <name evidence="4" type="ORF">ACHAWU_002669</name>
</gene>
<dbReference type="Proteomes" id="UP001530293">
    <property type="component" value="Unassembled WGS sequence"/>
</dbReference>
<accession>A0ABD3MX02</accession>
<dbReference type="Gene3D" id="3.60.21.70">
    <property type="entry name" value="PhoD-like phosphatase"/>
    <property type="match status" value="1"/>
</dbReference>
<feature type="compositionally biased region" description="Low complexity" evidence="1">
    <location>
        <begin position="627"/>
        <end position="692"/>
    </location>
</feature>
<evidence type="ECO:0000313" key="5">
    <source>
        <dbReference type="Proteomes" id="UP001530293"/>
    </source>
</evidence>
<keyword evidence="5" id="KW-1185">Reference proteome</keyword>
<dbReference type="EMBL" id="JALLBG020000064">
    <property type="protein sequence ID" value="KAL3768453.1"/>
    <property type="molecule type" value="Genomic_DNA"/>
</dbReference>
<dbReference type="PANTHER" id="PTHR43606:SF1">
    <property type="entry name" value="PHOD-LIKE PHOSPHATASE METALLOPHOSPHATASE DOMAIN-CONTAINING PROTEIN"/>
    <property type="match status" value="1"/>
</dbReference>
<evidence type="ECO:0000259" key="3">
    <source>
        <dbReference type="Pfam" id="PF09423"/>
    </source>
</evidence>
<dbReference type="AlphaFoldDB" id="A0ABD3MX02"/>
<protein>
    <recommendedName>
        <fullName evidence="3">PhoD-like phosphatase metallophosphatase domain-containing protein</fullName>
    </recommendedName>
</protein>
<evidence type="ECO:0000256" key="2">
    <source>
        <dbReference type="SAM" id="Phobius"/>
    </source>
</evidence>
<dbReference type="InterPro" id="IPR052900">
    <property type="entry name" value="Phospholipid_Metab_Enz"/>
</dbReference>
<dbReference type="InterPro" id="IPR029052">
    <property type="entry name" value="Metallo-depent_PP-like"/>
</dbReference>
<evidence type="ECO:0000256" key="1">
    <source>
        <dbReference type="SAM" id="MobiDB-lite"/>
    </source>
</evidence>
<keyword evidence="2" id="KW-1133">Transmembrane helix</keyword>
<sequence>MIVIACTNQMILLSSQFNQRQTATATTSTKTSHFDHCSKTMKVPFIALLLAFLPATSAQDSNSTTSTTTSTAAASTSEDELPITTSDVFIQSGEASESSIHIMARCNNEVDSIMKLTISAEAELGQEVDVTSDTDYTHTFVVDGLSADTYYTYLVECIPNDDETNVLQSVEGLFKTVPSAEVAQAVSFVWVSCLSGQGYGRNPDFEITNSDGETVKGAILINCNSCDVLYSLLSHCSYVSLFVIALSIVINLSGGYVVFDTMEKLAPDFAVFQGDMVYGDNAIPAVKEYMNGTEVIGTWYNNPTKDFVAVTLDDFRANWKYNHGDEKMQSFLSKVPIYVQWDDHEVTNNWWSGEILGEPLYVNDTLADDLVTVSLQALIEHNPVNEVMMYRSQKFGQHLEIFFPDFRTYRSPNPDNINPSLVDMMGEDQLSWLKEGLLQSTAIWKLISAHDPLGIVTGTGPDDYDSFANEDPAILGREFEVQDLLSYISDNNIENVVSISSDVHFAAHVSMSPERAEGNFTNFKPLEEFVIGPIHGGAFGPNYMDASFGAEYVFEKGPLTLGYDRWANLAPEVVELQSFGHASVSEDGELTIKLINIDGNLLYEKTMTPVSSDGTSSEEGSATINSTSSGEVTTATDTTTESTASSSSEGSVTTSTVIEDTSTTNGTVSEETTTGNSTTADSSDKGGVSSSGSDAMMNVMSSWWAIVVLFVQW</sequence>
<evidence type="ECO:0000313" key="4">
    <source>
        <dbReference type="EMBL" id="KAL3768453.1"/>
    </source>
</evidence>
<feature type="compositionally biased region" description="Low complexity" evidence="1">
    <location>
        <begin position="59"/>
        <end position="76"/>
    </location>
</feature>
<proteinExistence type="predicted"/>
<name>A0ABD3MX02_9STRA</name>
<feature type="region of interest" description="Disordered" evidence="1">
    <location>
        <begin position="608"/>
        <end position="692"/>
    </location>
</feature>
<comment type="caution">
    <text evidence="4">The sequence shown here is derived from an EMBL/GenBank/DDBJ whole genome shotgun (WGS) entry which is preliminary data.</text>
</comment>
<dbReference type="InterPro" id="IPR038607">
    <property type="entry name" value="PhoD-like_sf"/>
</dbReference>